<dbReference type="PROSITE" id="PS51257">
    <property type="entry name" value="PROKAR_LIPOPROTEIN"/>
    <property type="match status" value="1"/>
</dbReference>
<sequence length="122" mass="13561">MKNGTHILLLFLMLLVIPTSSVFACGKSSEKEKTEKTSCSKEDNQTEKKSCCDNQENDDDGCGGACDNTSCHCPSSVNSTVSFKDVLLELNNNFKLLANEWTYVQNKPKAVYFSIWQPPKIS</sequence>
<feature type="chain" id="PRO_5010197814" evidence="2">
    <location>
        <begin position="25"/>
        <end position="122"/>
    </location>
</feature>
<reference evidence="4" key="1">
    <citation type="submission" date="2016-10" db="EMBL/GenBank/DDBJ databases">
        <authorList>
            <person name="Varghese N."/>
            <person name="Submissions S."/>
        </authorList>
    </citation>
    <scope>NUCLEOTIDE SEQUENCE [LARGE SCALE GENOMIC DNA]</scope>
    <source>
        <strain evidence="4">DSM 24729</strain>
    </source>
</reference>
<dbReference type="RefSeq" id="WP_074539534.1">
    <property type="nucleotide sequence ID" value="NZ_FNBD01000022.1"/>
</dbReference>
<accession>A0A1G7LV13</accession>
<evidence type="ECO:0000313" key="3">
    <source>
        <dbReference type="EMBL" id="SDF53216.1"/>
    </source>
</evidence>
<feature type="compositionally biased region" description="Basic and acidic residues" evidence="1">
    <location>
        <begin position="28"/>
        <end position="51"/>
    </location>
</feature>
<dbReference type="AlphaFoldDB" id="A0A1G7LV13"/>
<gene>
    <name evidence="3" type="ORF">SAMN04487992_1223</name>
</gene>
<proteinExistence type="predicted"/>
<dbReference type="EMBL" id="FNBD01000022">
    <property type="protein sequence ID" value="SDF53216.1"/>
    <property type="molecule type" value="Genomic_DNA"/>
</dbReference>
<feature type="region of interest" description="Disordered" evidence="1">
    <location>
        <begin position="26"/>
        <end position="53"/>
    </location>
</feature>
<keyword evidence="4" id="KW-1185">Reference proteome</keyword>
<feature type="signal peptide" evidence="2">
    <location>
        <begin position="1"/>
        <end position="24"/>
    </location>
</feature>
<organism evidence="3 4">
    <name type="scientific">Cellulophaga baltica</name>
    <dbReference type="NCBI Taxonomy" id="76594"/>
    <lineage>
        <taxon>Bacteria</taxon>
        <taxon>Pseudomonadati</taxon>
        <taxon>Bacteroidota</taxon>
        <taxon>Flavobacteriia</taxon>
        <taxon>Flavobacteriales</taxon>
        <taxon>Flavobacteriaceae</taxon>
        <taxon>Cellulophaga</taxon>
    </lineage>
</organism>
<evidence type="ECO:0000313" key="4">
    <source>
        <dbReference type="Proteomes" id="UP000182114"/>
    </source>
</evidence>
<keyword evidence="2" id="KW-0732">Signal</keyword>
<protein>
    <submittedName>
        <fullName evidence="3">Uncharacterized protein</fullName>
    </submittedName>
</protein>
<evidence type="ECO:0000256" key="2">
    <source>
        <dbReference type="SAM" id="SignalP"/>
    </source>
</evidence>
<name>A0A1G7LV13_9FLAO</name>
<evidence type="ECO:0000256" key="1">
    <source>
        <dbReference type="SAM" id="MobiDB-lite"/>
    </source>
</evidence>
<dbReference type="Proteomes" id="UP000182114">
    <property type="component" value="Unassembled WGS sequence"/>
</dbReference>